<reference evidence="2 3" key="1">
    <citation type="journal article" date="2016" name="Sci. Rep.">
        <title>Complete genome sequence and transcriptomic analysis of a novel marine strain Bacillus weihaiensis reveals the mechanism of brown algae degradation.</title>
        <authorList>
            <person name="Zhu Y."/>
            <person name="Chen P."/>
            <person name="Bao Y."/>
            <person name="Men Y."/>
            <person name="Zeng Y."/>
            <person name="Yang J."/>
            <person name="Sun J."/>
            <person name="Sun Y."/>
        </authorList>
    </citation>
    <scope>NUCLEOTIDE SEQUENCE [LARGE SCALE GENOMIC DNA]</scope>
    <source>
        <strain evidence="2 3">Alg07</strain>
    </source>
</reference>
<protein>
    <submittedName>
        <fullName evidence="2">Uncharacterized protein</fullName>
    </submittedName>
</protein>
<proteinExistence type="predicted"/>
<feature type="transmembrane region" description="Helical" evidence="1">
    <location>
        <begin position="21"/>
        <end position="41"/>
    </location>
</feature>
<sequence length="72" mass="8910">MFVKQSVMTRRIRKSEREIFPFVYFVIFWLLLFGYSIDFLIYRDWSYLYMTAFAPFILALVLKGRNYLYKRG</sequence>
<evidence type="ECO:0000313" key="2">
    <source>
        <dbReference type="EMBL" id="APH03902.1"/>
    </source>
</evidence>
<dbReference type="KEGG" id="bwh:A9C19_03510"/>
<gene>
    <name evidence="2" type="ORF">A9C19_03510</name>
</gene>
<keyword evidence="1" id="KW-1133">Transmembrane helix</keyword>
<feature type="transmembrane region" description="Helical" evidence="1">
    <location>
        <begin position="47"/>
        <end position="64"/>
    </location>
</feature>
<name>A0A1L3MNM0_9BACI</name>
<keyword evidence="1" id="KW-0812">Transmembrane</keyword>
<dbReference type="Proteomes" id="UP000181936">
    <property type="component" value="Chromosome"/>
</dbReference>
<evidence type="ECO:0000256" key="1">
    <source>
        <dbReference type="SAM" id="Phobius"/>
    </source>
</evidence>
<dbReference type="AlphaFoldDB" id="A0A1L3MNM0"/>
<keyword evidence="3" id="KW-1185">Reference proteome</keyword>
<accession>A0A1L3MNM0</accession>
<evidence type="ECO:0000313" key="3">
    <source>
        <dbReference type="Proteomes" id="UP000181936"/>
    </source>
</evidence>
<keyword evidence="1" id="KW-0472">Membrane</keyword>
<organism evidence="2 3">
    <name type="scientific">Bacillus weihaiensis</name>
    <dbReference type="NCBI Taxonomy" id="1547283"/>
    <lineage>
        <taxon>Bacteria</taxon>
        <taxon>Bacillati</taxon>
        <taxon>Bacillota</taxon>
        <taxon>Bacilli</taxon>
        <taxon>Bacillales</taxon>
        <taxon>Bacillaceae</taxon>
        <taxon>Bacillus</taxon>
    </lineage>
</organism>
<dbReference type="EMBL" id="CP016020">
    <property type="protein sequence ID" value="APH03902.1"/>
    <property type="molecule type" value="Genomic_DNA"/>
</dbReference>